<reference evidence="2" key="1">
    <citation type="submission" date="2021-12" db="EMBL/GenBank/DDBJ databases">
        <authorList>
            <person name="King R."/>
        </authorList>
    </citation>
    <scope>NUCLEOTIDE SEQUENCE</scope>
</reference>
<keyword evidence="3" id="KW-1185">Reference proteome</keyword>
<name>A0A9P0AE07_BEMTA</name>
<evidence type="ECO:0000313" key="2">
    <source>
        <dbReference type="EMBL" id="CAH0388574.1"/>
    </source>
</evidence>
<dbReference type="Proteomes" id="UP001152759">
    <property type="component" value="Chromosome 4"/>
</dbReference>
<sequence length="294" mass="32220">MAFKVWLFLLAMTLPDLTHAIINNETTSAIKSEIESLSNSQVSDARIIAAPVNIVGRADHCTARLESALGSISSKRSVSNGSGLSSGGGGSGPLLDLSGYALHQPLRSAPLEMYVTDMKVKMPSKSSWASIEKCRYDPHVHMLQTQLLFHDLIITGAVKLYDESSVLRKPSLADKCNMTLRLRHAGLGFTATPKRSGFGTDVKTSTTFVDPNFVSIHAYNCQPMELGGIQRIGEETDGPEGREDISPNVSQEMEEVFLRGIRSLLTKYMEKKLHPALKDTLMINMGYTVSYGRR</sequence>
<protein>
    <submittedName>
        <fullName evidence="2">Uncharacterized protein</fullName>
    </submittedName>
</protein>
<accession>A0A9P0AE07</accession>
<organism evidence="2 3">
    <name type="scientific">Bemisia tabaci</name>
    <name type="common">Sweetpotato whitefly</name>
    <name type="synonym">Aleurodes tabaci</name>
    <dbReference type="NCBI Taxonomy" id="7038"/>
    <lineage>
        <taxon>Eukaryota</taxon>
        <taxon>Metazoa</taxon>
        <taxon>Ecdysozoa</taxon>
        <taxon>Arthropoda</taxon>
        <taxon>Hexapoda</taxon>
        <taxon>Insecta</taxon>
        <taxon>Pterygota</taxon>
        <taxon>Neoptera</taxon>
        <taxon>Paraneoptera</taxon>
        <taxon>Hemiptera</taxon>
        <taxon>Sternorrhyncha</taxon>
        <taxon>Aleyrodoidea</taxon>
        <taxon>Aleyrodidae</taxon>
        <taxon>Aleyrodinae</taxon>
        <taxon>Bemisia</taxon>
    </lineage>
</organism>
<keyword evidence="1" id="KW-0732">Signal</keyword>
<feature type="chain" id="PRO_5040130846" evidence="1">
    <location>
        <begin position="21"/>
        <end position="294"/>
    </location>
</feature>
<gene>
    <name evidence="2" type="ORF">BEMITA_LOCUS7481</name>
</gene>
<proteinExistence type="predicted"/>
<feature type="signal peptide" evidence="1">
    <location>
        <begin position="1"/>
        <end position="20"/>
    </location>
</feature>
<evidence type="ECO:0000313" key="3">
    <source>
        <dbReference type="Proteomes" id="UP001152759"/>
    </source>
</evidence>
<dbReference type="AlphaFoldDB" id="A0A9P0AE07"/>
<evidence type="ECO:0000256" key="1">
    <source>
        <dbReference type="SAM" id="SignalP"/>
    </source>
</evidence>
<dbReference type="KEGG" id="btab:109032789"/>
<dbReference type="EMBL" id="OU963865">
    <property type="protein sequence ID" value="CAH0388574.1"/>
    <property type="molecule type" value="Genomic_DNA"/>
</dbReference>